<keyword evidence="1" id="KW-0812">Transmembrane</keyword>
<keyword evidence="1" id="KW-0472">Membrane</keyword>
<accession>A0A2V1GP62</accession>
<evidence type="ECO:0000313" key="3">
    <source>
        <dbReference type="Proteomes" id="UP000244906"/>
    </source>
</evidence>
<sequence>MRWEFVMVNQAADPLKDLKDIQLPIEPGLWPLAPGWWLLMLAAIVSIALVVYFYLKRKNSLKTHAYKEWQGYVDLPARDQLIKTRGLIRRIAQQQFSISVGDNSQQKWQQFLLDQQLDSIFEQQQNLWSKQSVNAEYVADCYQKTGQWIRRLK</sequence>
<proteinExistence type="predicted"/>
<evidence type="ECO:0000313" key="2">
    <source>
        <dbReference type="EMBL" id="PVZ64307.1"/>
    </source>
</evidence>
<organism evidence="2 3">
    <name type="scientific">Pelagibaculum spongiae</name>
    <dbReference type="NCBI Taxonomy" id="2080658"/>
    <lineage>
        <taxon>Bacteria</taxon>
        <taxon>Pseudomonadati</taxon>
        <taxon>Pseudomonadota</taxon>
        <taxon>Gammaproteobacteria</taxon>
        <taxon>Oceanospirillales</taxon>
        <taxon>Pelagibaculum</taxon>
    </lineage>
</organism>
<name>A0A2V1GP62_9GAMM</name>
<dbReference type="EMBL" id="QDDL01000013">
    <property type="protein sequence ID" value="PVZ64307.1"/>
    <property type="molecule type" value="Genomic_DNA"/>
</dbReference>
<reference evidence="2 3" key="1">
    <citation type="submission" date="2018-04" db="EMBL/GenBank/DDBJ databases">
        <title>Thalassorhabdus spongiae gen. nov., sp. nov., isolated from a marine sponge in South-West Iceland.</title>
        <authorList>
            <person name="Knobloch S."/>
            <person name="Daussin A."/>
            <person name="Johannsson R."/>
            <person name="Marteinsson V.T."/>
        </authorList>
    </citation>
    <scope>NUCLEOTIDE SEQUENCE [LARGE SCALE GENOMIC DNA]</scope>
    <source>
        <strain evidence="2 3">Hp12</strain>
    </source>
</reference>
<evidence type="ECO:0008006" key="4">
    <source>
        <dbReference type="Google" id="ProtNLM"/>
    </source>
</evidence>
<dbReference type="Proteomes" id="UP000244906">
    <property type="component" value="Unassembled WGS sequence"/>
</dbReference>
<protein>
    <recommendedName>
        <fullName evidence="4">DUF4381 domain-containing protein</fullName>
    </recommendedName>
</protein>
<dbReference type="InterPro" id="IPR025489">
    <property type="entry name" value="DUF4381"/>
</dbReference>
<dbReference type="Pfam" id="PF14316">
    <property type="entry name" value="DUF4381"/>
    <property type="match status" value="1"/>
</dbReference>
<keyword evidence="3" id="KW-1185">Reference proteome</keyword>
<comment type="caution">
    <text evidence="2">The sequence shown here is derived from an EMBL/GenBank/DDBJ whole genome shotgun (WGS) entry which is preliminary data.</text>
</comment>
<feature type="transmembrane region" description="Helical" evidence="1">
    <location>
        <begin position="36"/>
        <end position="55"/>
    </location>
</feature>
<keyword evidence="1" id="KW-1133">Transmembrane helix</keyword>
<evidence type="ECO:0000256" key="1">
    <source>
        <dbReference type="SAM" id="Phobius"/>
    </source>
</evidence>
<dbReference type="AlphaFoldDB" id="A0A2V1GP62"/>
<gene>
    <name evidence="2" type="ORF">DC094_19780</name>
</gene>